<feature type="transmembrane region" description="Helical" evidence="1">
    <location>
        <begin position="7"/>
        <end position="27"/>
    </location>
</feature>
<dbReference type="RefSeq" id="WP_118589397.1">
    <property type="nucleotide sequence ID" value="NZ_JACOOZ010000006.1"/>
</dbReference>
<evidence type="ECO:0000313" key="3">
    <source>
        <dbReference type="Proteomes" id="UP000597877"/>
    </source>
</evidence>
<accession>A0ABR7F3F3</accession>
<dbReference type="Proteomes" id="UP000597877">
    <property type="component" value="Unassembled WGS sequence"/>
</dbReference>
<reference evidence="2 3" key="1">
    <citation type="submission" date="2020-08" db="EMBL/GenBank/DDBJ databases">
        <title>Genome public.</title>
        <authorList>
            <person name="Liu C."/>
            <person name="Sun Q."/>
        </authorList>
    </citation>
    <scope>NUCLEOTIDE SEQUENCE [LARGE SCALE GENOMIC DNA]</scope>
    <source>
        <strain evidence="2 3">BX4</strain>
    </source>
</reference>
<dbReference type="EMBL" id="JACOOZ010000006">
    <property type="protein sequence ID" value="MBC5668133.1"/>
    <property type="molecule type" value="Genomic_DNA"/>
</dbReference>
<evidence type="ECO:0000256" key="1">
    <source>
        <dbReference type="SAM" id="Phobius"/>
    </source>
</evidence>
<keyword evidence="1" id="KW-0472">Membrane</keyword>
<proteinExistence type="predicted"/>
<name>A0ABR7F3F3_9FIRM</name>
<organism evidence="2 3">
    <name type="scientific">Eubacterium segne</name>
    <dbReference type="NCBI Taxonomy" id="2763045"/>
    <lineage>
        <taxon>Bacteria</taxon>
        <taxon>Bacillati</taxon>
        <taxon>Bacillota</taxon>
        <taxon>Clostridia</taxon>
        <taxon>Eubacteriales</taxon>
        <taxon>Eubacteriaceae</taxon>
        <taxon>Eubacterium</taxon>
    </lineage>
</organism>
<sequence length="281" mass="31901">MKIKKTILAIMGIVVIIALAMILPIILNEVTNKSNVGKISYNDETAYEVTTGETKSTEEKLEILGDVLSGKSNAQVINVIFNSENKKLKSVEKSINNEYKKWLQIEKKLFGEKYNDLLFDGQLYFNDIQLYTIYDMGISYYVCDVVVYNKENGLKNPLQIYVDSDTMKIYLVTCKDVEIFEKMAVQVYEGKDNLSLAIIQSKIIDSLADYYGIEKKSKMQNVKTDEGIGVNLINDVLWQIHSGIDGTSVNIGISEFEEFTYYNNNFQKNDIKTDVKSGTIS</sequence>
<keyword evidence="1" id="KW-1133">Transmembrane helix</keyword>
<comment type="caution">
    <text evidence="2">The sequence shown here is derived from an EMBL/GenBank/DDBJ whole genome shotgun (WGS) entry which is preliminary data.</text>
</comment>
<keyword evidence="1" id="KW-0812">Transmembrane</keyword>
<evidence type="ECO:0000313" key="2">
    <source>
        <dbReference type="EMBL" id="MBC5668133.1"/>
    </source>
</evidence>
<protein>
    <submittedName>
        <fullName evidence="2">Uncharacterized protein</fullName>
    </submittedName>
</protein>
<gene>
    <name evidence="2" type="ORF">H8S00_09080</name>
</gene>
<keyword evidence="3" id="KW-1185">Reference proteome</keyword>